<protein>
    <submittedName>
        <fullName evidence="1">Uncharacterized protein</fullName>
    </submittedName>
</protein>
<reference evidence="1 2" key="1">
    <citation type="submission" date="2017-09" db="EMBL/GenBank/DDBJ databases">
        <title>High-quality draft genome sequence of Butyrivibrio fibrisolvens INBov1, isolated from cow rumen.</title>
        <authorList>
            <person name="Rodriguez Hernaez J."/>
            <person name="Rivarola M."/>
            <person name="Paniego N."/>
            <person name="Cravero S."/>
            <person name="Ceron Cucchi M."/>
            <person name="Martinez M.C."/>
        </authorList>
    </citation>
    <scope>NUCLEOTIDE SEQUENCE [LARGE SCALE GENOMIC DNA]</scope>
    <source>
        <strain evidence="1 2">INBov1</strain>
    </source>
</reference>
<dbReference type="RefSeq" id="WP_110073952.1">
    <property type="nucleotide sequence ID" value="NZ_CM009896.1"/>
</dbReference>
<comment type="caution">
    <text evidence="1">The sequence shown here is derived from an EMBL/GenBank/DDBJ whole genome shotgun (WGS) entry which is preliminary data.</text>
</comment>
<dbReference type="EMBL" id="NXNG01000001">
    <property type="protein sequence ID" value="PWT28910.1"/>
    <property type="molecule type" value="Genomic_DNA"/>
</dbReference>
<accession>A0A317G894</accession>
<organism evidence="1 2">
    <name type="scientific">Butyrivibrio fibrisolvens</name>
    <dbReference type="NCBI Taxonomy" id="831"/>
    <lineage>
        <taxon>Bacteria</taxon>
        <taxon>Bacillati</taxon>
        <taxon>Bacillota</taxon>
        <taxon>Clostridia</taxon>
        <taxon>Lachnospirales</taxon>
        <taxon>Lachnospiraceae</taxon>
        <taxon>Butyrivibrio</taxon>
    </lineage>
</organism>
<sequence length="103" mass="12201">MNNVISEINKLEEKYGEEFNWGTEFNPECFEAELKRETTITPFKSVKTIARSYSNDDVLFVLDDEIYRIYHLTYSGGNPRYQEFADGQAVVDYIEKQFINEYM</sequence>
<evidence type="ECO:0000313" key="2">
    <source>
        <dbReference type="Proteomes" id="UP000245488"/>
    </source>
</evidence>
<dbReference type="Proteomes" id="UP000245488">
    <property type="component" value="Chromosome"/>
</dbReference>
<gene>
    <name evidence="1" type="ORF">CPT75_18215</name>
</gene>
<dbReference type="AlphaFoldDB" id="A0A317G894"/>
<keyword evidence="2" id="KW-1185">Reference proteome</keyword>
<evidence type="ECO:0000313" key="1">
    <source>
        <dbReference type="EMBL" id="PWT28910.1"/>
    </source>
</evidence>
<name>A0A317G894_BUTFI</name>
<proteinExistence type="predicted"/>